<comment type="caution">
    <text evidence="1">The sequence shown here is derived from an EMBL/GenBank/DDBJ whole genome shotgun (WGS) entry which is preliminary data.</text>
</comment>
<accession>K0V3L2</accession>
<protein>
    <submittedName>
        <fullName evidence="1">Uncharacterized protein</fullName>
    </submittedName>
</protein>
<gene>
    <name evidence="1" type="ORF">MFORT_13935</name>
</gene>
<dbReference type="AlphaFoldDB" id="K0V3L2"/>
<sequence length="70" mass="7701">MVETDMVLEVVTGPSSRTVRARARLGSARSRPWSRGPIATMMEPTLVWPSLTVTGGPEAVTRRCVKMEML</sequence>
<dbReference type="HOGENOM" id="CLU_2753515_0_0_11"/>
<dbReference type="EMBL" id="ALQB01000050">
    <property type="protein sequence ID" value="EJZ13621.1"/>
    <property type="molecule type" value="Genomic_DNA"/>
</dbReference>
<reference evidence="1 2" key="1">
    <citation type="journal article" date="2012" name="J. Bacteriol.">
        <title>Complete Genome Sequence of Mycobacterium fortuitum subsp. fortuitum Type Strain DSM46621.</title>
        <authorList>
            <person name="Ho Y.S."/>
            <person name="Adroub S.A."/>
            <person name="Aleisa F."/>
            <person name="Mahmood H."/>
            <person name="Othoum G."/>
            <person name="Rashid F."/>
            <person name="Zaher M."/>
            <person name="Ali S."/>
            <person name="Bitter W."/>
            <person name="Pain A."/>
            <person name="Abdallah A.M."/>
        </authorList>
    </citation>
    <scope>NUCLEOTIDE SEQUENCE [LARGE SCALE GENOMIC DNA]</scope>
    <source>
        <strain evidence="2">DSM46621</strain>
    </source>
</reference>
<evidence type="ECO:0000313" key="1">
    <source>
        <dbReference type="EMBL" id="EJZ13621.1"/>
    </source>
</evidence>
<evidence type="ECO:0000313" key="2">
    <source>
        <dbReference type="Proteomes" id="UP000006043"/>
    </source>
</evidence>
<proteinExistence type="predicted"/>
<organism evidence="1 2">
    <name type="scientific">Mycolicibacterium fortuitum subsp. fortuitum DSM 46621 = ATCC 6841 = JCM 6387</name>
    <dbReference type="NCBI Taxonomy" id="1214102"/>
    <lineage>
        <taxon>Bacteria</taxon>
        <taxon>Bacillati</taxon>
        <taxon>Actinomycetota</taxon>
        <taxon>Actinomycetes</taxon>
        <taxon>Mycobacteriales</taxon>
        <taxon>Mycobacteriaceae</taxon>
        <taxon>Mycolicibacterium</taxon>
    </lineage>
</organism>
<dbReference type="Proteomes" id="UP000006043">
    <property type="component" value="Unassembled WGS sequence"/>
</dbReference>
<name>K0V3L2_MYCFO</name>